<feature type="domain" description="BPL/LPL catalytic" evidence="3">
    <location>
        <begin position="63"/>
        <end position="253"/>
    </location>
</feature>
<evidence type="ECO:0000259" key="3">
    <source>
        <dbReference type="PROSITE" id="PS51733"/>
    </source>
</evidence>
<name>A0AAV1BYY2_OLDCO</name>
<reference evidence="4" key="1">
    <citation type="submission" date="2023-03" db="EMBL/GenBank/DDBJ databases">
        <authorList>
            <person name="Julca I."/>
        </authorList>
    </citation>
    <scope>NUCLEOTIDE SEQUENCE</scope>
</reference>
<protein>
    <submittedName>
        <fullName evidence="4">OLC1v1022826C1</fullName>
    </submittedName>
</protein>
<dbReference type="GO" id="GO:0005737">
    <property type="term" value="C:cytoplasm"/>
    <property type="evidence" value="ECO:0007669"/>
    <property type="project" value="TreeGrafter"/>
</dbReference>
<accession>A0AAV1BYY2</accession>
<evidence type="ECO:0000256" key="1">
    <source>
        <dbReference type="ARBA" id="ARBA00009934"/>
    </source>
</evidence>
<comment type="similarity">
    <text evidence="1">Belongs to the biotin--protein ligase family.</text>
</comment>
<dbReference type="SUPFAM" id="SSF55681">
    <property type="entry name" value="Class II aaRS and biotin synthetases"/>
    <property type="match status" value="1"/>
</dbReference>
<dbReference type="Pfam" id="PF03099">
    <property type="entry name" value="BPL_LplA_LipB"/>
    <property type="match status" value="1"/>
</dbReference>
<dbReference type="GO" id="GO:0004077">
    <property type="term" value="F:biotin--[biotin carboxyl-carrier protein] ligase activity"/>
    <property type="evidence" value="ECO:0007669"/>
    <property type="project" value="InterPro"/>
</dbReference>
<evidence type="ECO:0000313" key="5">
    <source>
        <dbReference type="Proteomes" id="UP001161247"/>
    </source>
</evidence>
<sequence length="361" mass="40087">MVTELWLCGKSIAENELAQSLKTNNCLKVPDNEASGNSPACSVRLHSETLTTPLCWNSEFQVQDYMNALSTSRFGRFLICSPRLASTHDVISLNFGELPVGAACVADVQTKGRGRSKNVWESPKGCLMFSFTIQMEDGRVVPLLQYVVSLAVTEAIRDLCQQNGTAQLDVKIKWPNDLYLDGLKVGGILCTSTYKSKKFNVSVGIGLNVGNEKPTICLNAALLKLTPVARELQREDVMAAFFNKFEYLYGIFIQQGFRSLEDLYYKSWLHSGQNVIVQERIDNQDEATEELVTIQGLSPSGYLLAVSEDGQTYELHPDGNSPRRGMIPFSLKQEKVRVSGRIGSDLSGQEHETRLISCKLQ</sequence>
<organism evidence="4 5">
    <name type="scientific">Oldenlandia corymbosa var. corymbosa</name>
    <dbReference type="NCBI Taxonomy" id="529605"/>
    <lineage>
        <taxon>Eukaryota</taxon>
        <taxon>Viridiplantae</taxon>
        <taxon>Streptophyta</taxon>
        <taxon>Embryophyta</taxon>
        <taxon>Tracheophyta</taxon>
        <taxon>Spermatophyta</taxon>
        <taxon>Magnoliopsida</taxon>
        <taxon>eudicotyledons</taxon>
        <taxon>Gunneridae</taxon>
        <taxon>Pentapetalae</taxon>
        <taxon>asterids</taxon>
        <taxon>lamiids</taxon>
        <taxon>Gentianales</taxon>
        <taxon>Rubiaceae</taxon>
        <taxon>Rubioideae</taxon>
        <taxon>Spermacoceae</taxon>
        <taxon>Hedyotis-Oldenlandia complex</taxon>
        <taxon>Oldenlandia</taxon>
    </lineage>
</organism>
<dbReference type="InterPro" id="IPR004143">
    <property type="entry name" value="BPL_LPL_catalytic"/>
</dbReference>
<dbReference type="InterPro" id="IPR045864">
    <property type="entry name" value="aa-tRNA-synth_II/BPL/LPL"/>
</dbReference>
<dbReference type="PROSITE" id="PS51733">
    <property type="entry name" value="BPL_LPL_CATALYTIC"/>
    <property type="match status" value="1"/>
</dbReference>
<dbReference type="CDD" id="cd16442">
    <property type="entry name" value="BPL"/>
    <property type="match status" value="1"/>
</dbReference>
<dbReference type="Proteomes" id="UP001161247">
    <property type="component" value="Chromosome 1"/>
</dbReference>
<dbReference type="PANTHER" id="PTHR12835">
    <property type="entry name" value="BIOTIN PROTEIN LIGASE"/>
    <property type="match status" value="1"/>
</dbReference>
<dbReference type="NCBIfam" id="TIGR00121">
    <property type="entry name" value="birA_ligase"/>
    <property type="match status" value="1"/>
</dbReference>
<dbReference type="EMBL" id="OX459118">
    <property type="protein sequence ID" value="CAI9088490.1"/>
    <property type="molecule type" value="Genomic_DNA"/>
</dbReference>
<evidence type="ECO:0000256" key="2">
    <source>
        <dbReference type="ARBA" id="ARBA00022598"/>
    </source>
</evidence>
<evidence type="ECO:0000313" key="4">
    <source>
        <dbReference type="EMBL" id="CAI9088490.1"/>
    </source>
</evidence>
<dbReference type="PANTHER" id="PTHR12835:SF5">
    <property type="entry name" value="BIOTIN--PROTEIN LIGASE"/>
    <property type="match status" value="1"/>
</dbReference>
<keyword evidence="5" id="KW-1185">Reference proteome</keyword>
<keyword evidence="2" id="KW-0436">Ligase</keyword>
<dbReference type="InterPro" id="IPR004408">
    <property type="entry name" value="Biotin_CoA_COase_ligase"/>
</dbReference>
<proteinExistence type="inferred from homology"/>
<dbReference type="Gene3D" id="3.30.930.10">
    <property type="entry name" value="Bira Bifunctional Protein, Domain 2"/>
    <property type="match status" value="1"/>
</dbReference>
<gene>
    <name evidence="4" type="ORF">OLC1_LOCUS1062</name>
</gene>
<dbReference type="AlphaFoldDB" id="A0AAV1BYY2"/>